<dbReference type="Proteomes" id="UP000284908">
    <property type="component" value="Unassembled WGS sequence"/>
</dbReference>
<feature type="compositionally biased region" description="Polar residues" evidence="1">
    <location>
        <begin position="480"/>
        <end position="496"/>
    </location>
</feature>
<dbReference type="EMBL" id="RAHH01000006">
    <property type="protein sequence ID" value="RJT45659.1"/>
    <property type="molecule type" value="Genomic_DNA"/>
</dbReference>
<organism evidence="2 3">
    <name type="scientific">Rahnella woolbedingensis</name>
    <dbReference type="NCBI Taxonomy" id="1510574"/>
    <lineage>
        <taxon>Bacteria</taxon>
        <taxon>Pseudomonadati</taxon>
        <taxon>Pseudomonadota</taxon>
        <taxon>Gammaproteobacteria</taxon>
        <taxon>Enterobacterales</taxon>
        <taxon>Yersiniaceae</taxon>
        <taxon>Rahnella</taxon>
    </lineage>
</organism>
<evidence type="ECO:0000313" key="3">
    <source>
        <dbReference type="Proteomes" id="UP000284908"/>
    </source>
</evidence>
<evidence type="ECO:0000313" key="2">
    <source>
        <dbReference type="EMBL" id="RJT45659.1"/>
    </source>
</evidence>
<accession>A0A419NBZ3</accession>
<reference evidence="2 3" key="1">
    <citation type="submission" date="2018-09" db="EMBL/GenBank/DDBJ databases">
        <authorList>
            <person name="Le Fleche-Mateos A."/>
        </authorList>
    </citation>
    <scope>NUCLEOTIDE SEQUENCE [LARGE SCALE GENOMIC DNA]</scope>
    <source>
        <strain evidence="2 3">DSM 27399</strain>
    </source>
</reference>
<feature type="region of interest" description="Disordered" evidence="1">
    <location>
        <begin position="468"/>
        <end position="503"/>
    </location>
</feature>
<dbReference type="RefSeq" id="WP_120131900.1">
    <property type="nucleotide sequence ID" value="NZ_RAHH01000006.1"/>
</dbReference>
<sequence>MSDNADTIKDFLISLGFDIDQAGAIKFDTVLKNVTANVLKVGAVVEGTALTVVGFTTQIANGLDKVYWASQRTGASVQGIKALGYAASQTGASAESAMSSLEGLASFMRNSPGAEGFLNRLGVQTRDVSGKMRDTASIFTGVGQKLSSMSYYRARQYAQMLGIDENTLMAIRRGLGQFSSEYALTAKKIGFNAEVAAKQSNIFMTSMRGLTATLGQARDKIGSNLAGGLAGSIDSLRKQLLDNWPKIEAVLMKVIKGILFAGDAITRVLWRTGQAVGDVIGWFKKLDPVTQQLIMLFGGLLVAWRLMNTAFLSSPIGMITSLILAIGLLWDDYQTWKEGGKSLIDWGKWKPEIDAALKAMDQLKASIKNIGLEVAKLLNINLSNWTLKGDIENLTKQFGEFGKMMSMIGDLVNALKDGNWKQAYSIGKKLMAQGQDQPDALPAVSDSANNAADWVKNKFGFDPRSVGRWLGGEGDEPEQHAQSLQSPRGIRNNNPGNIDYRGQAGAELERPGGRFARFSSAYDGLKAMANQLMRYFEGKTTGKRLQTLNDIISTWAPGNENNTGAYIAQLSKSLGVAPNAVLNLKDPQVMSSLMNGIIHHENGRNPYPGELVRAAAGGGTSRSIQQETTINIHGVSDPREAARLTVDHQKGVNSQLTQQLPMVPG</sequence>
<dbReference type="OrthoDB" id="8019720at2"/>
<gene>
    <name evidence="2" type="ORF">D6C13_05915</name>
</gene>
<keyword evidence="3" id="KW-1185">Reference proteome</keyword>
<evidence type="ECO:0008006" key="4">
    <source>
        <dbReference type="Google" id="ProtNLM"/>
    </source>
</evidence>
<protein>
    <recommendedName>
        <fullName evidence="4">Lytic transglycosylase</fullName>
    </recommendedName>
</protein>
<evidence type="ECO:0000256" key="1">
    <source>
        <dbReference type="SAM" id="MobiDB-lite"/>
    </source>
</evidence>
<dbReference type="AlphaFoldDB" id="A0A419NBZ3"/>
<comment type="caution">
    <text evidence="2">The sequence shown here is derived from an EMBL/GenBank/DDBJ whole genome shotgun (WGS) entry which is preliminary data.</text>
</comment>
<proteinExistence type="predicted"/>
<name>A0A419NBZ3_9GAMM</name>